<dbReference type="Pfam" id="PF12412">
    <property type="entry name" value="DUF3667"/>
    <property type="match status" value="1"/>
</dbReference>
<dbReference type="AlphaFoldDB" id="G2E9S0"/>
<evidence type="ECO:0000256" key="1">
    <source>
        <dbReference type="SAM" id="Phobius"/>
    </source>
</evidence>
<feature type="transmembrane region" description="Helical" evidence="1">
    <location>
        <begin position="236"/>
        <end position="258"/>
    </location>
</feature>
<accession>G2E9S0</accession>
<sequence>MTNSKYTCKNCEVNFNKSFAFCPHCGQKRNDKLTIKVLFYNTISNYFSFDARFFKSFFPLIFRPGFLAIKFIEGKRLLCLHPAQMYLFVSLVFFFLFSFVEQDQAERLDANLIEAFQKNHSENSTKRPSQIVEVFKDSLNKGELRESNNRKQIRSNLKRIETDSSLANAELENFDINNFLSLERKLDSLIEIDAPNELIYKKMGMTDADGYFTKRAYAQSLKFYKSKKASSILMSFYSMIPIVMFFLLPIFALILKILHLKRGTYTHHLVFSFYYFSFLFTLLSAVIGISFIWRIPNWIDWLLVLCSVLYLLFALKNFYEQGWGKSILKWGITIFVFLAFIIPVTMSFLMIYSFLYH</sequence>
<feature type="transmembrane region" description="Helical" evidence="1">
    <location>
        <begin position="77"/>
        <end position="100"/>
    </location>
</feature>
<comment type="caution">
    <text evidence="2">The sequence shown here is derived from an EMBL/GenBank/DDBJ whole genome shotgun (WGS) entry which is preliminary data.</text>
</comment>
<feature type="transmembrane region" description="Helical" evidence="1">
    <location>
        <begin position="327"/>
        <end position="355"/>
    </location>
</feature>
<keyword evidence="1" id="KW-0472">Membrane</keyword>
<dbReference type="InterPro" id="IPR022134">
    <property type="entry name" value="DUF3667"/>
</dbReference>
<evidence type="ECO:0000313" key="2">
    <source>
        <dbReference type="EMBL" id="EGV44789.1"/>
    </source>
</evidence>
<keyword evidence="1" id="KW-0812">Transmembrane</keyword>
<organism evidence="2 3">
    <name type="scientific">Bizionia argentinensis JUB59</name>
    <dbReference type="NCBI Taxonomy" id="1046627"/>
    <lineage>
        <taxon>Bacteria</taxon>
        <taxon>Pseudomonadati</taxon>
        <taxon>Bacteroidota</taxon>
        <taxon>Flavobacteriia</taxon>
        <taxon>Flavobacteriales</taxon>
        <taxon>Flavobacteriaceae</taxon>
        <taxon>Bizionia</taxon>
    </lineage>
</organism>
<dbReference type="Proteomes" id="UP000003730">
    <property type="component" value="Unassembled WGS sequence"/>
</dbReference>
<dbReference type="STRING" id="1046627.BZARG_280"/>
<name>G2E9S0_9FLAO</name>
<feature type="transmembrane region" description="Helical" evidence="1">
    <location>
        <begin position="270"/>
        <end position="292"/>
    </location>
</feature>
<keyword evidence="3" id="KW-1185">Reference proteome</keyword>
<dbReference type="RefSeq" id="WP_008634246.1">
    <property type="nucleotide sequence ID" value="NZ_AFXZ01000002.1"/>
</dbReference>
<gene>
    <name evidence="2" type="ORF">BZARG_280</name>
</gene>
<dbReference type="eggNOG" id="COG1566">
    <property type="taxonomic scope" value="Bacteria"/>
</dbReference>
<keyword evidence="1" id="KW-1133">Transmembrane helix</keyword>
<protein>
    <submittedName>
        <fullName evidence="2">DUF3667 domain-containing protein</fullName>
    </submittedName>
</protein>
<dbReference type="EMBL" id="AFXZ01000002">
    <property type="protein sequence ID" value="EGV44789.1"/>
    <property type="molecule type" value="Genomic_DNA"/>
</dbReference>
<dbReference type="PATRIC" id="fig|1046627.3.peg.295"/>
<dbReference type="OrthoDB" id="1143019at2"/>
<evidence type="ECO:0000313" key="3">
    <source>
        <dbReference type="Proteomes" id="UP000003730"/>
    </source>
</evidence>
<reference evidence="2 3" key="1">
    <citation type="journal article" date="2008" name="Int. J. Syst. Evol. Microbiol.">
        <title>Bizionia argentinensis sp. nov., isolated from surface marine water in Antarctica.</title>
        <authorList>
            <person name="Bercovich A."/>
            <person name="Vazquez S.C."/>
            <person name="Yankilevich P."/>
            <person name="Coria S.H."/>
            <person name="Foti M."/>
            <person name="Hernandez E."/>
            <person name="Vidal A."/>
            <person name="Ruberto L."/>
            <person name="Melo C."/>
            <person name="Marenssi S."/>
            <person name="Criscuolo M."/>
            <person name="Memoli M."/>
            <person name="Arguelles M."/>
            <person name="Mac Cormack W.P."/>
        </authorList>
    </citation>
    <scope>NUCLEOTIDE SEQUENCE [LARGE SCALE GENOMIC DNA]</scope>
    <source>
        <strain evidence="2 3">JUB59</strain>
    </source>
</reference>
<proteinExistence type="predicted"/>
<feature type="transmembrane region" description="Helical" evidence="1">
    <location>
        <begin position="298"/>
        <end position="315"/>
    </location>
</feature>